<accession>A0A830EHY2</accession>
<reference evidence="1" key="1">
    <citation type="journal article" date="2014" name="Int. J. Syst. Evol. Microbiol.">
        <title>Complete genome sequence of Corynebacterium casei LMG S-19264T (=DSM 44701T), isolated from a smear-ripened cheese.</title>
        <authorList>
            <consortium name="US DOE Joint Genome Institute (JGI-PGF)"/>
            <person name="Walter F."/>
            <person name="Albersmeier A."/>
            <person name="Kalinowski J."/>
            <person name="Ruckert C."/>
        </authorList>
    </citation>
    <scope>NUCLEOTIDE SEQUENCE</scope>
    <source>
        <strain evidence="1">JCM 11219</strain>
    </source>
</reference>
<dbReference type="AlphaFoldDB" id="A0A830EHY2"/>
<gene>
    <name evidence="1" type="ORF">GCM10007112_13990</name>
</gene>
<proteinExistence type="predicted"/>
<protein>
    <submittedName>
        <fullName evidence="1">Uncharacterized protein</fullName>
    </submittedName>
</protein>
<dbReference type="Proteomes" id="UP000657075">
    <property type="component" value="Unassembled WGS sequence"/>
</dbReference>
<reference evidence="1" key="2">
    <citation type="submission" date="2020-09" db="EMBL/GenBank/DDBJ databases">
        <authorList>
            <person name="Sun Q."/>
            <person name="Ohkuma M."/>
        </authorList>
    </citation>
    <scope>NUCLEOTIDE SEQUENCE</scope>
    <source>
        <strain evidence="1">JCM 11219</strain>
    </source>
</reference>
<comment type="caution">
    <text evidence="1">The sequence shown here is derived from an EMBL/GenBank/DDBJ whole genome shotgun (WGS) entry which is preliminary data.</text>
</comment>
<evidence type="ECO:0000313" key="2">
    <source>
        <dbReference type="Proteomes" id="UP000657075"/>
    </source>
</evidence>
<dbReference type="EMBL" id="BMNM01000005">
    <property type="protein sequence ID" value="GGI78351.1"/>
    <property type="molecule type" value="Genomic_DNA"/>
</dbReference>
<name>A0A830EHY2_9CREN</name>
<organism evidence="1 2">
    <name type="scientific">Vulcanisaeta souniana JCM 11219</name>
    <dbReference type="NCBI Taxonomy" id="1293586"/>
    <lineage>
        <taxon>Archaea</taxon>
        <taxon>Thermoproteota</taxon>
        <taxon>Thermoprotei</taxon>
        <taxon>Thermoproteales</taxon>
        <taxon>Thermoproteaceae</taxon>
        <taxon>Vulcanisaeta</taxon>
    </lineage>
</organism>
<evidence type="ECO:0000313" key="1">
    <source>
        <dbReference type="EMBL" id="GGI78351.1"/>
    </source>
</evidence>
<sequence>MAMPIWVYHLDEFRLVSDYDFNYTINELIGIAVSKAEELGMKPVAVCRLEIGDDTVIEVRGEDGQAMKLIKAKDSIEALRRFYENERGLTCFSVS</sequence>